<comment type="cofactor">
    <cofactor evidence="12">
        <name>[4Fe-4S] cluster</name>
        <dbReference type="ChEBI" id="CHEBI:49883"/>
    </cofactor>
    <text evidence="12">Binds 1 [4Fe-4S] cluster. The cluster is coordinated with 3 cysteines and an exchangeable S-adenosyl-L-methionine.</text>
</comment>
<keyword evidence="7 12" id="KW-0949">S-adenosyl-L-methionine</keyword>
<dbReference type="GO" id="GO:0002935">
    <property type="term" value="F:tRNA (adenine(37)-C2)-methyltransferase activity"/>
    <property type="evidence" value="ECO:0007669"/>
    <property type="project" value="UniProtKB-UniRule"/>
</dbReference>
<feature type="binding site" evidence="12">
    <location>
        <position position="121"/>
    </location>
    <ligand>
        <name>[4Fe-4S] cluster</name>
        <dbReference type="ChEBI" id="CHEBI:49883"/>
        <note>4Fe-4S-S-AdoMet</note>
    </ligand>
</feature>
<comment type="subcellular location">
    <subcellularLocation>
        <location evidence="1 12">Cytoplasm</location>
    </subcellularLocation>
</comment>
<dbReference type="InterPro" id="IPR027492">
    <property type="entry name" value="RNA_MTrfase_RlmN"/>
</dbReference>
<dbReference type="SFLD" id="SFLDF00275">
    <property type="entry name" value="adenosine_C2_methyltransferase"/>
    <property type="match status" value="1"/>
</dbReference>
<keyword evidence="12" id="KW-1015">Disulfide bond</keyword>
<feature type="binding site" evidence="12">
    <location>
        <position position="124"/>
    </location>
    <ligand>
        <name>[4Fe-4S] cluster</name>
        <dbReference type="ChEBI" id="CHEBI:49883"/>
        <note>4Fe-4S-S-AdoMet</note>
    </ligand>
</feature>
<feature type="binding site" evidence="12">
    <location>
        <position position="300"/>
    </location>
    <ligand>
        <name>S-adenosyl-L-methionine</name>
        <dbReference type="ChEBI" id="CHEBI:59789"/>
    </ligand>
</feature>
<keyword evidence="6 12" id="KW-0808">Transferase</keyword>
<dbReference type="GO" id="GO:0019843">
    <property type="term" value="F:rRNA binding"/>
    <property type="evidence" value="ECO:0007669"/>
    <property type="project" value="UniProtKB-UniRule"/>
</dbReference>
<dbReference type="CDD" id="cd01335">
    <property type="entry name" value="Radical_SAM"/>
    <property type="match status" value="1"/>
</dbReference>
<dbReference type="GO" id="GO:0070040">
    <property type="term" value="F:rRNA (adenine(2503)-C2-)-methyltransferase activity"/>
    <property type="evidence" value="ECO:0007669"/>
    <property type="project" value="UniProtKB-UniRule"/>
</dbReference>
<evidence type="ECO:0000256" key="9">
    <source>
        <dbReference type="ARBA" id="ARBA00022723"/>
    </source>
</evidence>
<comment type="caution">
    <text evidence="12">Lacks conserved residue(s) required for the propagation of feature annotation.</text>
</comment>
<dbReference type="GO" id="GO:0070475">
    <property type="term" value="P:rRNA base methylation"/>
    <property type="evidence" value="ECO:0007669"/>
    <property type="project" value="UniProtKB-UniRule"/>
</dbReference>
<dbReference type="InterPro" id="IPR004383">
    <property type="entry name" value="rRNA_lsu_MTrfase_RlmN/Cfr"/>
</dbReference>
<dbReference type="SFLD" id="SFLDS00029">
    <property type="entry name" value="Radical_SAM"/>
    <property type="match status" value="1"/>
</dbReference>
<dbReference type="NCBIfam" id="TIGR00048">
    <property type="entry name" value="rRNA_mod_RlmN"/>
    <property type="match status" value="1"/>
</dbReference>
<reference evidence="14 15" key="1">
    <citation type="submission" date="2016-08" db="EMBL/GenBank/DDBJ databases">
        <title>Genome-based comparison of Moorella thermoacetic strains.</title>
        <authorList>
            <person name="Poehlein A."/>
            <person name="Bengelsdorf F.R."/>
            <person name="Esser C."/>
            <person name="Duerre P."/>
            <person name="Daniel R."/>
        </authorList>
    </citation>
    <scope>NUCLEOTIDE SEQUENCE [LARGE SCALE GENOMIC DNA]</scope>
    <source>
        <strain evidence="14 15">DSM 21394</strain>
    </source>
</reference>
<proteinExistence type="inferred from homology"/>
<keyword evidence="10 12" id="KW-0408">Iron</keyword>
<dbReference type="PANTHER" id="PTHR30544:SF5">
    <property type="entry name" value="RADICAL SAM CORE DOMAIN-CONTAINING PROTEIN"/>
    <property type="match status" value="1"/>
</dbReference>
<dbReference type="PROSITE" id="PS51918">
    <property type="entry name" value="RADICAL_SAM"/>
    <property type="match status" value="1"/>
</dbReference>
<feature type="domain" description="Radical SAM core" evidence="13">
    <location>
        <begin position="103"/>
        <end position="338"/>
    </location>
</feature>
<dbReference type="Pfam" id="PF04055">
    <property type="entry name" value="Radical_SAM"/>
    <property type="match status" value="1"/>
</dbReference>
<keyword evidence="8 12" id="KW-0819">tRNA processing</keyword>
<evidence type="ECO:0000256" key="12">
    <source>
        <dbReference type="HAMAP-Rule" id="MF_01849"/>
    </source>
</evidence>
<dbReference type="GO" id="GO:0046872">
    <property type="term" value="F:metal ion binding"/>
    <property type="evidence" value="ECO:0007669"/>
    <property type="project" value="UniProtKB-KW"/>
</dbReference>
<feature type="binding site" evidence="12">
    <location>
        <position position="117"/>
    </location>
    <ligand>
        <name>[4Fe-4S] cluster</name>
        <dbReference type="ChEBI" id="CHEBI:49883"/>
        <note>4Fe-4S-S-AdoMet</note>
    </ligand>
</feature>
<dbReference type="Gene3D" id="3.20.20.70">
    <property type="entry name" value="Aldolase class I"/>
    <property type="match status" value="1"/>
</dbReference>
<keyword evidence="11 12" id="KW-0411">Iron-sulfur</keyword>
<accession>A0A1J5N843</accession>
<organism evidence="14 15">
    <name type="scientific">Neomoorella thermoacetica</name>
    <name type="common">Clostridium thermoaceticum</name>
    <dbReference type="NCBI Taxonomy" id="1525"/>
    <lineage>
        <taxon>Bacteria</taxon>
        <taxon>Bacillati</taxon>
        <taxon>Bacillota</taxon>
        <taxon>Clostridia</taxon>
        <taxon>Neomoorellales</taxon>
        <taxon>Neomoorellaceae</taxon>
        <taxon>Neomoorella</taxon>
    </lineage>
</organism>
<dbReference type="SFLD" id="SFLDG01062">
    <property type="entry name" value="methyltransferase_(Class_A)"/>
    <property type="match status" value="1"/>
</dbReference>
<keyword evidence="2 12" id="KW-0004">4Fe-4S</keyword>
<sequence>MTTSVDLRGLLFHELEELAVGLGEAPYRGRQIFRWIHARRAKGIEVMSDLPRAFRNRLALVAELPPVRVLNRMVAADGLTRKLLLGLDDGHSVECVLMVYEDGRRRNTACLSSQVGCAMGCSFCATGQDGFQRNLTTGEIILQALALGAELAAGQRESRISNIVFMGMGEPLNNYEAVMKGVRIFENPVGWGISRRRITLSTCGIVPGIERLAGEKPPLELAVSLHAVTNELRDKLMPINRRYPLEELIPACRRYTEITGRRVTFEYALIAGVNDRREDARGLARLLRDMLAFVNVIPLNPVAGSGFKGVTPAAARAFVARLQEAGLEAAIRESRGQDIAAACGQLRFQQRPAVKCQDPKLEILLS</sequence>
<evidence type="ECO:0000313" key="15">
    <source>
        <dbReference type="Proteomes" id="UP000182811"/>
    </source>
</evidence>
<evidence type="ECO:0000256" key="3">
    <source>
        <dbReference type="ARBA" id="ARBA00022490"/>
    </source>
</evidence>
<dbReference type="Gene3D" id="1.10.150.530">
    <property type="match status" value="1"/>
</dbReference>
<dbReference type="InterPro" id="IPR013785">
    <property type="entry name" value="Aldolase_TIM"/>
</dbReference>
<dbReference type="InterPro" id="IPR048641">
    <property type="entry name" value="RlmN_N"/>
</dbReference>
<comment type="function">
    <text evidence="12">Specifically methylates position 2 of adenine 2503 in 23S rRNA and position 2 of adenine 37 in tRNAs.</text>
</comment>
<evidence type="ECO:0000313" key="14">
    <source>
        <dbReference type="EMBL" id="OIQ54986.1"/>
    </source>
</evidence>
<feature type="active site" description="Proton acceptor" evidence="12">
    <location>
        <position position="94"/>
    </location>
</feature>
<comment type="catalytic activity">
    <reaction evidence="12">
        <text>adenosine(37) in tRNA + 2 reduced [2Fe-2S]-[ferredoxin] + 2 S-adenosyl-L-methionine = 2-methyladenosine(37) in tRNA + 5'-deoxyadenosine + L-methionine + 2 oxidized [2Fe-2S]-[ferredoxin] + S-adenosyl-L-homocysteine</text>
        <dbReference type="Rhea" id="RHEA:43332"/>
        <dbReference type="Rhea" id="RHEA-COMP:10000"/>
        <dbReference type="Rhea" id="RHEA-COMP:10001"/>
        <dbReference type="Rhea" id="RHEA-COMP:10162"/>
        <dbReference type="Rhea" id="RHEA-COMP:10485"/>
        <dbReference type="ChEBI" id="CHEBI:17319"/>
        <dbReference type="ChEBI" id="CHEBI:33737"/>
        <dbReference type="ChEBI" id="CHEBI:33738"/>
        <dbReference type="ChEBI" id="CHEBI:57844"/>
        <dbReference type="ChEBI" id="CHEBI:57856"/>
        <dbReference type="ChEBI" id="CHEBI:59789"/>
        <dbReference type="ChEBI" id="CHEBI:74411"/>
        <dbReference type="ChEBI" id="CHEBI:74497"/>
        <dbReference type="EC" id="2.1.1.192"/>
    </reaction>
</comment>
<gene>
    <name evidence="14" type="primary">rlmN_2</name>
    <name evidence="12" type="synonym">rlmN</name>
    <name evidence="14" type="ORF">MOTE_24360</name>
</gene>
<keyword evidence="3 12" id="KW-0963">Cytoplasm</keyword>
<dbReference type="OrthoDB" id="9793973at2"/>
<evidence type="ECO:0000256" key="4">
    <source>
        <dbReference type="ARBA" id="ARBA00022552"/>
    </source>
</evidence>
<comment type="miscellaneous">
    <text evidence="12">Reaction proceeds by a ping-pong mechanism involving intermediate methylation of a conserved cysteine residue.</text>
</comment>
<dbReference type="GO" id="GO:0005737">
    <property type="term" value="C:cytoplasm"/>
    <property type="evidence" value="ECO:0007669"/>
    <property type="project" value="UniProtKB-SubCell"/>
</dbReference>
<dbReference type="Pfam" id="PF21016">
    <property type="entry name" value="RlmN_N"/>
    <property type="match status" value="1"/>
</dbReference>
<dbReference type="EC" id="2.1.1.192" evidence="12"/>
<keyword evidence="5 12" id="KW-0489">Methyltransferase</keyword>
<dbReference type="PIRSF" id="PIRSF006004">
    <property type="entry name" value="CHP00048"/>
    <property type="match status" value="1"/>
</dbReference>
<dbReference type="GO" id="GO:0000049">
    <property type="term" value="F:tRNA binding"/>
    <property type="evidence" value="ECO:0007669"/>
    <property type="project" value="UniProtKB-UniRule"/>
</dbReference>
<dbReference type="InterPro" id="IPR040072">
    <property type="entry name" value="Methyltransferase_A"/>
</dbReference>
<dbReference type="InterPro" id="IPR007197">
    <property type="entry name" value="rSAM"/>
</dbReference>
<evidence type="ECO:0000256" key="1">
    <source>
        <dbReference type="ARBA" id="ARBA00004496"/>
    </source>
</evidence>
<dbReference type="EMBL" id="MDDC01000027">
    <property type="protein sequence ID" value="OIQ54986.1"/>
    <property type="molecule type" value="Genomic_DNA"/>
</dbReference>
<feature type="binding site" evidence="12">
    <location>
        <position position="201"/>
    </location>
    <ligand>
        <name>S-adenosyl-L-methionine</name>
        <dbReference type="ChEBI" id="CHEBI:59789"/>
    </ligand>
</feature>
<evidence type="ECO:0000256" key="5">
    <source>
        <dbReference type="ARBA" id="ARBA00022603"/>
    </source>
</evidence>
<comment type="catalytic activity">
    <reaction evidence="12">
        <text>adenosine(2503) in 23S rRNA + 2 reduced [2Fe-2S]-[ferredoxin] + 2 S-adenosyl-L-methionine = 2-methyladenosine(2503) in 23S rRNA + 5'-deoxyadenosine + L-methionine + 2 oxidized [2Fe-2S]-[ferredoxin] + S-adenosyl-L-homocysteine</text>
        <dbReference type="Rhea" id="RHEA:42916"/>
        <dbReference type="Rhea" id="RHEA-COMP:10000"/>
        <dbReference type="Rhea" id="RHEA-COMP:10001"/>
        <dbReference type="Rhea" id="RHEA-COMP:10152"/>
        <dbReference type="Rhea" id="RHEA-COMP:10282"/>
        <dbReference type="ChEBI" id="CHEBI:17319"/>
        <dbReference type="ChEBI" id="CHEBI:33737"/>
        <dbReference type="ChEBI" id="CHEBI:33738"/>
        <dbReference type="ChEBI" id="CHEBI:57844"/>
        <dbReference type="ChEBI" id="CHEBI:57856"/>
        <dbReference type="ChEBI" id="CHEBI:59789"/>
        <dbReference type="ChEBI" id="CHEBI:74411"/>
        <dbReference type="ChEBI" id="CHEBI:74497"/>
        <dbReference type="EC" id="2.1.1.192"/>
    </reaction>
</comment>
<name>A0A1J5N843_NEOTH</name>
<protein>
    <recommendedName>
        <fullName evidence="12">Probable dual-specificity RNA methyltransferase RlmN</fullName>
        <ecNumber evidence="12">2.1.1.192</ecNumber>
    </recommendedName>
    <alternativeName>
        <fullName evidence="12">23S rRNA (adenine(2503)-C(2))-methyltransferase</fullName>
    </alternativeName>
    <alternativeName>
        <fullName evidence="12">23S rRNA m2A2503 methyltransferase</fullName>
    </alternativeName>
    <alternativeName>
        <fullName evidence="12">Ribosomal RNA large subunit methyltransferase N</fullName>
    </alternativeName>
    <alternativeName>
        <fullName evidence="12">tRNA (adenine(37)-C(2))-methyltransferase</fullName>
    </alternativeName>
    <alternativeName>
        <fullName evidence="12">tRNA m2A37 methyltransferase</fullName>
    </alternativeName>
</protein>
<dbReference type="GO" id="GO:0051539">
    <property type="term" value="F:4 iron, 4 sulfur cluster binding"/>
    <property type="evidence" value="ECO:0007669"/>
    <property type="project" value="UniProtKB-UniRule"/>
</dbReference>
<feature type="active site" description="S-methylcysteine intermediate" evidence="12">
    <location>
        <position position="343"/>
    </location>
</feature>
<keyword evidence="9 12" id="KW-0479">Metal-binding</keyword>
<dbReference type="HAMAP" id="MF_01849">
    <property type="entry name" value="RNA_methyltr_RlmN"/>
    <property type="match status" value="1"/>
</dbReference>
<evidence type="ECO:0000256" key="7">
    <source>
        <dbReference type="ARBA" id="ARBA00022691"/>
    </source>
</evidence>
<evidence type="ECO:0000256" key="2">
    <source>
        <dbReference type="ARBA" id="ARBA00022485"/>
    </source>
</evidence>
<dbReference type="PANTHER" id="PTHR30544">
    <property type="entry name" value="23S RRNA METHYLTRANSFERASE"/>
    <property type="match status" value="1"/>
</dbReference>
<dbReference type="AlphaFoldDB" id="A0A1J5N843"/>
<evidence type="ECO:0000256" key="11">
    <source>
        <dbReference type="ARBA" id="ARBA00023014"/>
    </source>
</evidence>
<evidence type="ECO:0000256" key="10">
    <source>
        <dbReference type="ARBA" id="ARBA00023004"/>
    </source>
</evidence>
<evidence type="ECO:0000256" key="6">
    <source>
        <dbReference type="ARBA" id="ARBA00022679"/>
    </source>
</evidence>
<dbReference type="Proteomes" id="UP000182811">
    <property type="component" value="Unassembled WGS sequence"/>
</dbReference>
<keyword evidence="4 12" id="KW-0698">rRNA processing</keyword>
<comment type="similarity">
    <text evidence="12">Belongs to the radical SAM superfamily. RlmN family.</text>
</comment>
<feature type="binding site" evidence="12">
    <location>
        <begin position="224"/>
        <end position="226"/>
    </location>
    <ligand>
        <name>S-adenosyl-L-methionine</name>
        <dbReference type="ChEBI" id="CHEBI:59789"/>
    </ligand>
</feature>
<comment type="caution">
    <text evidence="14">The sequence shown here is derived from an EMBL/GenBank/DDBJ whole genome shotgun (WGS) entry which is preliminary data.</text>
</comment>
<dbReference type="GO" id="GO:0030488">
    <property type="term" value="P:tRNA methylation"/>
    <property type="evidence" value="ECO:0007669"/>
    <property type="project" value="UniProtKB-UniRule"/>
</dbReference>
<dbReference type="FunFam" id="3.20.20.70:FF:000014">
    <property type="entry name" value="Probable dual-specificity RNA methyltransferase RlmN"/>
    <property type="match status" value="1"/>
</dbReference>
<feature type="binding site" evidence="12">
    <location>
        <begin position="169"/>
        <end position="170"/>
    </location>
    <ligand>
        <name>S-adenosyl-L-methionine</name>
        <dbReference type="ChEBI" id="CHEBI:59789"/>
    </ligand>
</feature>
<dbReference type="SUPFAM" id="SSF102114">
    <property type="entry name" value="Radical SAM enzymes"/>
    <property type="match status" value="1"/>
</dbReference>
<evidence type="ECO:0000256" key="8">
    <source>
        <dbReference type="ARBA" id="ARBA00022694"/>
    </source>
</evidence>
<dbReference type="InterPro" id="IPR058240">
    <property type="entry name" value="rSAM_sf"/>
</dbReference>
<evidence type="ECO:0000259" key="13">
    <source>
        <dbReference type="PROSITE" id="PS51918"/>
    </source>
</evidence>